<sequence length="139" mass="14076">EQGSGATGERYGYRLVAGVPAGFSATLEGSELRVAADATTPKGTTGRLDLQLTYGRSGVMDVGVDLKVIASSRKTATVRDFVVDDAVQGRESTVQVLEGSTNPFAERGPLTVVGAVVETAGAGTAAASSSSVTVRPNGD</sequence>
<dbReference type="AlphaFoldDB" id="A0A6B3C9F3"/>
<feature type="non-terminal residue" evidence="1">
    <location>
        <position position="139"/>
    </location>
</feature>
<comment type="caution">
    <text evidence="1">The sequence shown here is derived from an EMBL/GenBank/DDBJ whole genome shotgun (WGS) entry which is preliminary data.</text>
</comment>
<dbReference type="RefSeq" id="WP_164325388.1">
    <property type="nucleotide sequence ID" value="NZ_JAAGLU010000818.1"/>
</dbReference>
<accession>A0A6B3C9F3</accession>
<proteinExistence type="predicted"/>
<dbReference type="EMBL" id="JAAGLU010000818">
    <property type="protein sequence ID" value="NEC93423.1"/>
    <property type="molecule type" value="Genomic_DNA"/>
</dbReference>
<protein>
    <recommendedName>
        <fullName evidence="2">Htaa domain protein</fullName>
    </recommendedName>
</protein>
<organism evidence="1">
    <name type="scientific">Streptomyces sp. SID12501</name>
    <dbReference type="NCBI Taxonomy" id="2706042"/>
    <lineage>
        <taxon>Bacteria</taxon>
        <taxon>Bacillati</taxon>
        <taxon>Actinomycetota</taxon>
        <taxon>Actinomycetes</taxon>
        <taxon>Kitasatosporales</taxon>
        <taxon>Streptomycetaceae</taxon>
        <taxon>Streptomyces</taxon>
    </lineage>
</organism>
<evidence type="ECO:0008006" key="2">
    <source>
        <dbReference type="Google" id="ProtNLM"/>
    </source>
</evidence>
<feature type="non-terminal residue" evidence="1">
    <location>
        <position position="1"/>
    </location>
</feature>
<gene>
    <name evidence="1" type="ORF">G3I71_48625</name>
</gene>
<reference evidence="1" key="1">
    <citation type="submission" date="2020-01" db="EMBL/GenBank/DDBJ databases">
        <title>Insect and environment-associated Actinomycetes.</title>
        <authorList>
            <person name="Currrie C."/>
            <person name="Chevrette M."/>
            <person name="Carlson C."/>
            <person name="Stubbendieck R."/>
            <person name="Wendt-Pienkowski E."/>
        </authorList>
    </citation>
    <scope>NUCLEOTIDE SEQUENCE</scope>
    <source>
        <strain evidence="1">SID12501</strain>
    </source>
</reference>
<evidence type="ECO:0000313" key="1">
    <source>
        <dbReference type="EMBL" id="NEC93423.1"/>
    </source>
</evidence>
<name>A0A6B3C9F3_9ACTN</name>